<dbReference type="EMBL" id="JAOPGA020000699">
    <property type="protein sequence ID" value="KAL0480852.1"/>
    <property type="molecule type" value="Genomic_DNA"/>
</dbReference>
<reference evidence="2 3" key="1">
    <citation type="submission" date="2024-03" db="EMBL/GenBank/DDBJ databases">
        <title>The Acrasis kona genome and developmental transcriptomes reveal deep origins of eukaryotic multicellular pathways.</title>
        <authorList>
            <person name="Sheikh S."/>
            <person name="Fu C.-J."/>
            <person name="Brown M.W."/>
            <person name="Baldauf S.L."/>
        </authorList>
    </citation>
    <scope>NUCLEOTIDE SEQUENCE [LARGE SCALE GENOMIC DNA]</scope>
    <source>
        <strain evidence="2 3">ATCC MYA-3509</strain>
    </source>
</reference>
<dbReference type="AlphaFoldDB" id="A0AAW2YUR2"/>
<keyword evidence="3" id="KW-1185">Reference proteome</keyword>
<evidence type="ECO:0000313" key="2">
    <source>
        <dbReference type="EMBL" id="KAL0480852.1"/>
    </source>
</evidence>
<dbReference type="Proteomes" id="UP001431209">
    <property type="component" value="Unassembled WGS sequence"/>
</dbReference>
<organism evidence="2 3">
    <name type="scientific">Acrasis kona</name>
    <dbReference type="NCBI Taxonomy" id="1008807"/>
    <lineage>
        <taxon>Eukaryota</taxon>
        <taxon>Discoba</taxon>
        <taxon>Heterolobosea</taxon>
        <taxon>Tetramitia</taxon>
        <taxon>Eutetramitia</taxon>
        <taxon>Acrasidae</taxon>
        <taxon>Acrasis</taxon>
    </lineage>
</organism>
<comment type="caution">
    <text evidence="2">The sequence shown here is derived from an EMBL/GenBank/DDBJ whole genome shotgun (WGS) entry which is preliminary data.</text>
</comment>
<gene>
    <name evidence="2" type="ORF">AKO1_002105</name>
</gene>
<protein>
    <recommendedName>
        <fullName evidence="1">Nucleoside phosphorylase domain-containing protein</fullName>
    </recommendedName>
</protein>
<evidence type="ECO:0000313" key="3">
    <source>
        <dbReference type="Proteomes" id="UP001431209"/>
    </source>
</evidence>
<dbReference type="PANTHER" id="PTHR46832">
    <property type="entry name" value="5'-METHYLTHIOADENOSINE/S-ADENOSYLHOMOCYSTEINE NUCLEOSIDASE"/>
    <property type="match status" value="1"/>
</dbReference>
<dbReference type="PANTHER" id="PTHR46832:SF1">
    <property type="entry name" value="5'-METHYLTHIOADENOSINE_S-ADENOSYLHOMOCYSTEINE NUCLEOSIDASE"/>
    <property type="match status" value="1"/>
</dbReference>
<evidence type="ECO:0000259" key="1">
    <source>
        <dbReference type="Pfam" id="PF01048"/>
    </source>
</evidence>
<dbReference type="InterPro" id="IPR035994">
    <property type="entry name" value="Nucleoside_phosphorylase_sf"/>
</dbReference>
<dbReference type="SUPFAM" id="SSF53167">
    <property type="entry name" value="Purine and uridine phosphorylases"/>
    <property type="match status" value="1"/>
</dbReference>
<dbReference type="InterPro" id="IPR000845">
    <property type="entry name" value="Nucleoside_phosphorylase_d"/>
</dbReference>
<dbReference type="GO" id="GO:0008930">
    <property type="term" value="F:methylthioadenosine nucleosidase activity"/>
    <property type="evidence" value="ECO:0007669"/>
    <property type="project" value="TreeGrafter"/>
</dbReference>
<dbReference type="GO" id="GO:0019284">
    <property type="term" value="P:L-methionine salvage from S-adenosylmethionine"/>
    <property type="evidence" value="ECO:0007669"/>
    <property type="project" value="TreeGrafter"/>
</dbReference>
<dbReference type="Pfam" id="PF01048">
    <property type="entry name" value="PNP_UDP_1"/>
    <property type="match status" value="1"/>
</dbReference>
<feature type="domain" description="Nucleoside phosphorylase" evidence="1">
    <location>
        <begin position="20"/>
        <end position="256"/>
    </location>
</feature>
<dbReference type="Gene3D" id="3.40.50.1580">
    <property type="entry name" value="Nucleoside phosphorylase domain"/>
    <property type="match status" value="1"/>
</dbReference>
<proteinExistence type="predicted"/>
<dbReference type="GO" id="GO:0005829">
    <property type="term" value="C:cytosol"/>
    <property type="evidence" value="ECO:0007669"/>
    <property type="project" value="TreeGrafter"/>
</dbReference>
<dbReference type="GO" id="GO:0009116">
    <property type="term" value="P:nucleoside metabolic process"/>
    <property type="evidence" value="ECO:0007669"/>
    <property type="project" value="InterPro"/>
</dbReference>
<dbReference type="GO" id="GO:0008782">
    <property type="term" value="F:adenosylhomocysteine nucleosidase activity"/>
    <property type="evidence" value="ECO:0007669"/>
    <property type="project" value="TreeGrafter"/>
</dbReference>
<accession>A0AAW2YUR2</accession>
<name>A0AAW2YUR2_9EUKA</name>
<sequence length="265" mass="30051">MQALMAHLSMKQKKTMALEEEIEKLARGTSTFQDGLFHTYNYYPFNLESKTKSTLNGLIGYAGKAGHHDARTLIRKALDEFKVDLIVSIGISGGLKDVNIGDVVIATEVTDYNYNKKVTDGRDLYQIKTYPINEKITNRIDFRKKKEIAKNFKAENKIHQGNILSSNEVMGSDSYKKQIEESTGTRKALAVDQESYAVVQEVDVMNEKVGAKRVEVFVVRGISDMSDLKKNDIHQQSSDENRKRAMHNATIALLYMLENEFWKTG</sequence>